<evidence type="ECO:0000313" key="2">
    <source>
        <dbReference type="EMBL" id="KIJ06909.1"/>
    </source>
</evidence>
<accession>A0A0C9SMX0</accession>
<organism evidence="2 3">
    <name type="scientific">Paxillus involutus ATCC 200175</name>
    <dbReference type="NCBI Taxonomy" id="664439"/>
    <lineage>
        <taxon>Eukaryota</taxon>
        <taxon>Fungi</taxon>
        <taxon>Dikarya</taxon>
        <taxon>Basidiomycota</taxon>
        <taxon>Agaricomycotina</taxon>
        <taxon>Agaricomycetes</taxon>
        <taxon>Agaricomycetidae</taxon>
        <taxon>Boletales</taxon>
        <taxon>Paxilineae</taxon>
        <taxon>Paxillaceae</taxon>
        <taxon>Paxillus</taxon>
    </lineage>
</organism>
<name>A0A0C9SMX0_PAXIN</name>
<evidence type="ECO:0000313" key="3">
    <source>
        <dbReference type="Proteomes" id="UP000053647"/>
    </source>
</evidence>
<sequence>MEAIVQRSGDPTLFAWAGKPSPYSRALPSSPACYINPLLRGLPLPVSFVRSGDPFYTVTKVGLQVKLLVVAVECVSVHRGNGSIRHELKSIDRALPQLIITTSFGGDIYPTGSRFALGVVNYRRPSRRVQDDEAHGTLDAGQQYFCVLIDVPSGDPGPRLKIETGNILIIRCTEEFKGELETPSSSAPRFVGYHFLLLQAHHQFWSRPPQIPTSHPTPALDHQRMESSTDRT</sequence>
<reference evidence="2 3" key="1">
    <citation type="submission" date="2014-06" db="EMBL/GenBank/DDBJ databases">
        <authorList>
            <consortium name="DOE Joint Genome Institute"/>
            <person name="Kuo A."/>
            <person name="Kohler A."/>
            <person name="Nagy L.G."/>
            <person name="Floudas D."/>
            <person name="Copeland A."/>
            <person name="Barry K.W."/>
            <person name="Cichocki N."/>
            <person name="Veneault-Fourrey C."/>
            <person name="LaButti K."/>
            <person name="Lindquist E.A."/>
            <person name="Lipzen A."/>
            <person name="Lundell T."/>
            <person name="Morin E."/>
            <person name="Murat C."/>
            <person name="Sun H."/>
            <person name="Tunlid A."/>
            <person name="Henrissat B."/>
            <person name="Grigoriev I.V."/>
            <person name="Hibbett D.S."/>
            <person name="Martin F."/>
            <person name="Nordberg H.P."/>
            <person name="Cantor M.N."/>
            <person name="Hua S.X."/>
        </authorList>
    </citation>
    <scope>NUCLEOTIDE SEQUENCE [LARGE SCALE GENOMIC DNA]</scope>
    <source>
        <strain evidence="2 3">ATCC 200175</strain>
    </source>
</reference>
<dbReference type="EMBL" id="KN820102">
    <property type="protein sequence ID" value="KIJ06909.1"/>
    <property type="molecule type" value="Genomic_DNA"/>
</dbReference>
<protein>
    <submittedName>
        <fullName evidence="2">Uncharacterized protein</fullName>
    </submittedName>
</protein>
<proteinExistence type="predicted"/>
<reference evidence="3" key="2">
    <citation type="submission" date="2015-01" db="EMBL/GenBank/DDBJ databases">
        <title>Evolutionary Origins and Diversification of the Mycorrhizal Mutualists.</title>
        <authorList>
            <consortium name="DOE Joint Genome Institute"/>
            <consortium name="Mycorrhizal Genomics Consortium"/>
            <person name="Kohler A."/>
            <person name="Kuo A."/>
            <person name="Nagy L.G."/>
            <person name="Floudas D."/>
            <person name="Copeland A."/>
            <person name="Barry K.W."/>
            <person name="Cichocki N."/>
            <person name="Veneault-Fourrey C."/>
            <person name="LaButti K."/>
            <person name="Lindquist E.A."/>
            <person name="Lipzen A."/>
            <person name="Lundell T."/>
            <person name="Morin E."/>
            <person name="Murat C."/>
            <person name="Riley R."/>
            <person name="Ohm R."/>
            <person name="Sun H."/>
            <person name="Tunlid A."/>
            <person name="Henrissat B."/>
            <person name="Grigoriev I.V."/>
            <person name="Hibbett D.S."/>
            <person name="Martin F."/>
        </authorList>
    </citation>
    <scope>NUCLEOTIDE SEQUENCE [LARGE SCALE GENOMIC DNA]</scope>
    <source>
        <strain evidence="3">ATCC 200175</strain>
    </source>
</reference>
<gene>
    <name evidence="2" type="ORF">PAXINDRAFT_103182</name>
</gene>
<keyword evidence="3" id="KW-1185">Reference proteome</keyword>
<dbReference type="HOGENOM" id="CLU_1195209_0_0_1"/>
<feature type="compositionally biased region" description="Basic and acidic residues" evidence="1">
    <location>
        <begin position="221"/>
        <end position="232"/>
    </location>
</feature>
<dbReference type="AlphaFoldDB" id="A0A0C9SMX0"/>
<evidence type="ECO:0000256" key="1">
    <source>
        <dbReference type="SAM" id="MobiDB-lite"/>
    </source>
</evidence>
<feature type="region of interest" description="Disordered" evidence="1">
    <location>
        <begin position="207"/>
        <end position="232"/>
    </location>
</feature>
<dbReference type="Proteomes" id="UP000053647">
    <property type="component" value="Unassembled WGS sequence"/>
</dbReference>